<dbReference type="GO" id="GO:0008289">
    <property type="term" value="F:lipid binding"/>
    <property type="evidence" value="ECO:0007669"/>
    <property type="project" value="InterPro"/>
</dbReference>
<dbReference type="PANTHER" id="PTHR10504:SF136">
    <property type="entry name" value="NOSE RESISTANT TO FLUOXETINE PROTEIN 5"/>
    <property type="match status" value="1"/>
</dbReference>
<dbReference type="PANTHER" id="PTHR10504">
    <property type="entry name" value="BACTERICIDAL PERMEABILITY-INCREASING BPI PROTEIN-RELATED"/>
    <property type="match status" value="1"/>
</dbReference>
<name>A0A5S6R413_TRIMR</name>
<evidence type="ECO:0000256" key="1">
    <source>
        <dbReference type="SAM" id="SignalP"/>
    </source>
</evidence>
<dbReference type="GO" id="GO:0005615">
    <property type="term" value="C:extracellular space"/>
    <property type="evidence" value="ECO:0007669"/>
    <property type="project" value="TreeGrafter"/>
</dbReference>
<dbReference type="Gene3D" id="3.15.10.10">
    <property type="entry name" value="Bactericidal permeability-increasing protein, domain 1"/>
    <property type="match status" value="1"/>
</dbReference>
<organism evidence="2 3">
    <name type="scientific">Trichuris muris</name>
    <name type="common">Mouse whipworm</name>
    <dbReference type="NCBI Taxonomy" id="70415"/>
    <lineage>
        <taxon>Eukaryota</taxon>
        <taxon>Metazoa</taxon>
        <taxon>Ecdysozoa</taxon>
        <taxon>Nematoda</taxon>
        <taxon>Enoplea</taxon>
        <taxon>Dorylaimia</taxon>
        <taxon>Trichinellida</taxon>
        <taxon>Trichuridae</taxon>
        <taxon>Trichuris</taxon>
    </lineage>
</organism>
<keyword evidence="2" id="KW-1185">Reference proteome</keyword>
<dbReference type="AlphaFoldDB" id="A0A5S6R413"/>
<dbReference type="Gene3D" id="3.15.20.10">
    <property type="entry name" value="Bactericidal permeability-increasing protein, domain 2"/>
    <property type="match status" value="1"/>
</dbReference>
<dbReference type="STRING" id="70415.A0A5S6R413"/>
<sequence length="497" mass="55548">MFGLCAAYFLICLSMATQKEDELEFEHASINLPANLVIQTSQSTLDEVASMMSNVLMTIVSNVTLPDVYANQVNLTAAHIRRLQEVEVQLKTMEEKGGLGVNLNIGRAELTAAYSLDMGLLVSNGIARVLVIGFELNLLVGANLTITSCQASLRNVKVVFRDNSWSGSVLNSARFTVEAFLTANVGSLLCPAIENFTSEFWNTAVLISPEDVLRGMCGDAVFPNLTSSAKLTQAYLIGVEMGILDEHVQFRSTDILWPLRFDITYSGKLIPMTPDSICIQPQENMLVLYINENAINSAFHHVYQRDLAKMDLQIDSKLLPPQLRLPSALLCWSCQVFIHFSLAEPPTYIISPGVSVFEISTLLIVRVNSWLKRWTMLSAKSLLRVEVDLPLNEGQLELEMQLLEVRIDIEKMAFRRVIGKATKNFLEGIVRKRLWPAIMAKIDKTMPTRKVKLERPWCSFEIFNASVKMIERAIVIGIDFNVDHSSVSTKLSSLLLQ</sequence>
<evidence type="ECO:0000313" key="2">
    <source>
        <dbReference type="Proteomes" id="UP000046395"/>
    </source>
</evidence>
<proteinExistence type="predicted"/>
<feature type="chain" id="PRO_5024368751" evidence="1">
    <location>
        <begin position="19"/>
        <end position="497"/>
    </location>
</feature>
<accession>A0A5S6R413</accession>
<dbReference type="InterPro" id="IPR032942">
    <property type="entry name" value="BPI/LBP/Plunc"/>
</dbReference>
<protein>
    <submittedName>
        <fullName evidence="3">Lipid-binding serum glycoprotein C-terminal domain-containing protein</fullName>
    </submittedName>
</protein>
<dbReference type="SUPFAM" id="SSF55394">
    <property type="entry name" value="Bactericidal permeability-increasing protein, BPI"/>
    <property type="match status" value="2"/>
</dbReference>
<keyword evidence="1" id="KW-0732">Signal</keyword>
<dbReference type="WBParaSite" id="TMUE_3000014250.1">
    <property type="protein sequence ID" value="TMUE_3000014250.1"/>
    <property type="gene ID" value="WBGene00292233"/>
</dbReference>
<dbReference type="InterPro" id="IPR017943">
    <property type="entry name" value="Bactericidal_perm-incr_a/b_dom"/>
</dbReference>
<reference evidence="3" key="1">
    <citation type="submission" date="2019-12" db="UniProtKB">
        <authorList>
            <consortium name="WormBaseParasite"/>
        </authorList>
    </citation>
    <scope>IDENTIFICATION</scope>
</reference>
<feature type="signal peptide" evidence="1">
    <location>
        <begin position="1"/>
        <end position="18"/>
    </location>
</feature>
<evidence type="ECO:0000313" key="3">
    <source>
        <dbReference type="WBParaSite" id="TMUE_3000014250.1"/>
    </source>
</evidence>
<dbReference type="Proteomes" id="UP000046395">
    <property type="component" value="Unassembled WGS sequence"/>
</dbReference>